<dbReference type="AlphaFoldDB" id="A0A098E7S0"/>
<name>A0A098E7S0_9ZZZZ</name>
<accession>A0A098E7S0</accession>
<sequence length="251" mass="29106">MEGTDVKKHLSDEEKFFDEEYIKDPQHGSKISWCWGVWEKEYIFDVMSDKIYGKKLLDLGCGPATSVKDLINPISYNFSYTGVDISQRMLDIAKTNIPSGKFIKCDIENLPFEDESFDFVIGLGLFHHLPSHEQGIKEAFRVLKKRGIFACREPSEKVFRKHGESPHEKGIETLKFIKICENYGEILVFKRINTPLLSKSISLFNRLHIPLPNSRYFWSIKKSADEAILNHLAKKIKWFEGNDFILVARKK</sequence>
<evidence type="ECO:0000313" key="2">
    <source>
        <dbReference type="EMBL" id="CEG11025.1"/>
    </source>
</evidence>
<feature type="domain" description="Methyltransferase type 11" evidence="1">
    <location>
        <begin position="57"/>
        <end position="151"/>
    </location>
</feature>
<proteinExistence type="predicted"/>
<gene>
    <name evidence="2" type="ORF">MSIBF_A10010</name>
</gene>
<evidence type="ECO:0000259" key="1">
    <source>
        <dbReference type="Pfam" id="PF08241"/>
    </source>
</evidence>
<dbReference type="InterPro" id="IPR029063">
    <property type="entry name" value="SAM-dependent_MTases_sf"/>
</dbReference>
<dbReference type="GO" id="GO:0008757">
    <property type="term" value="F:S-adenosylmethionine-dependent methyltransferase activity"/>
    <property type="evidence" value="ECO:0007669"/>
    <property type="project" value="InterPro"/>
</dbReference>
<dbReference type="Pfam" id="PF08241">
    <property type="entry name" value="Methyltransf_11"/>
    <property type="match status" value="1"/>
</dbReference>
<dbReference type="EMBL" id="CCXY01000001">
    <property type="protein sequence ID" value="CEG11025.1"/>
    <property type="molecule type" value="Genomic_DNA"/>
</dbReference>
<dbReference type="InterPro" id="IPR013216">
    <property type="entry name" value="Methyltransf_11"/>
</dbReference>
<organism evidence="2">
    <name type="scientific">groundwater metagenome</name>
    <dbReference type="NCBI Taxonomy" id="717931"/>
    <lineage>
        <taxon>unclassified sequences</taxon>
        <taxon>metagenomes</taxon>
        <taxon>ecological metagenomes</taxon>
    </lineage>
</organism>
<reference evidence="2" key="1">
    <citation type="submission" date="2014-09" db="EMBL/GenBank/DDBJ databases">
        <authorList>
            <person name="Probst J Alexander"/>
        </authorList>
    </citation>
    <scope>NUCLEOTIDE SEQUENCE</scope>
</reference>
<dbReference type="Gene3D" id="3.40.50.150">
    <property type="entry name" value="Vaccinia Virus protein VP39"/>
    <property type="match status" value="1"/>
</dbReference>
<protein>
    <recommendedName>
        <fullName evidence="1">Methyltransferase type 11 domain-containing protein</fullName>
    </recommendedName>
</protein>
<dbReference type="SUPFAM" id="SSF53335">
    <property type="entry name" value="S-adenosyl-L-methionine-dependent methyltransferases"/>
    <property type="match status" value="1"/>
</dbReference>
<dbReference type="CDD" id="cd02440">
    <property type="entry name" value="AdoMet_MTases"/>
    <property type="match status" value="1"/>
</dbReference>
<dbReference type="PANTHER" id="PTHR43591">
    <property type="entry name" value="METHYLTRANSFERASE"/>
    <property type="match status" value="1"/>
</dbReference>